<accession>A0A7T7XKX9</accession>
<gene>
    <name evidence="14" type="primary">folK</name>
    <name evidence="14" type="ORF">JFL75_14665</name>
</gene>
<evidence type="ECO:0000256" key="11">
    <source>
        <dbReference type="ARBA" id="ARBA00029766"/>
    </source>
</evidence>
<dbReference type="RefSeq" id="WP_215625474.1">
    <property type="nucleotide sequence ID" value="NZ_CP067089.2"/>
</dbReference>
<evidence type="ECO:0000313" key="14">
    <source>
        <dbReference type="EMBL" id="QQO08168.1"/>
    </source>
</evidence>
<keyword evidence="15" id="KW-1185">Reference proteome</keyword>
<dbReference type="PROSITE" id="PS00794">
    <property type="entry name" value="HPPK"/>
    <property type="match status" value="1"/>
</dbReference>
<keyword evidence="9" id="KW-0289">Folate biosynthesis</keyword>
<sequence>MDSDSPLAVLSLGANLGDRKKNLEGALSALSGGLSEFRVSSLYETDPQYITDQGKFLNAAAAGFFAGAPEELLGFIQDIESRFGRDRRRERRWGERPLDIDIILLGDTIVSRPPLLEIPHPRMHERAFVLVPVLELFPDIKDPRSGTFLRDYYNKLSPQGIYYAGTCRYN</sequence>
<evidence type="ECO:0000256" key="12">
    <source>
        <dbReference type="ARBA" id="ARBA00033413"/>
    </source>
</evidence>
<dbReference type="PANTHER" id="PTHR43071:SF1">
    <property type="entry name" value="2-AMINO-4-HYDROXY-6-HYDROXYMETHYLDIHYDROPTERIDINE PYROPHOSPHOKINASE"/>
    <property type="match status" value="1"/>
</dbReference>
<reference evidence="14" key="1">
    <citation type="submission" date="2021-01" db="EMBL/GenBank/DDBJ databases">
        <title>Description of Breznakiella homolactica.</title>
        <authorList>
            <person name="Song Y."/>
            <person name="Brune A."/>
        </authorList>
    </citation>
    <scope>NUCLEOTIDE SEQUENCE</scope>
    <source>
        <strain evidence="14">RmG30</strain>
    </source>
</reference>
<comment type="similarity">
    <text evidence="2">Belongs to the HPPK family.</text>
</comment>
<evidence type="ECO:0000256" key="7">
    <source>
        <dbReference type="ARBA" id="ARBA00022777"/>
    </source>
</evidence>
<evidence type="ECO:0000259" key="13">
    <source>
        <dbReference type="PROSITE" id="PS00794"/>
    </source>
</evidence>
<dbReference type="PANTHER" id="PTHR43071">
    <property type="entry name" value="2-AMINO-4-HYDROXY-6-HYDROXYMETHYLDIHYDROPTERIDINE PYROPHOSPHOKINASE"/>
    <property type="match status" value="1"/>
</dbReference>
<evidence type="ECO:0000256" key="4">
    <source>
        <dbReference type="ARBA" id="ARBA00016218"/>
    </source>
</evidence>
<comment type="function">
    <text evidence="10">Catalyzes the transfer of pyrophosphate from adenosine triphosphate (ATP) to 6-hydroxymethyl-7,8-dihydropterin, an enzymatic step in folate biosynthesis pathway.</text>
</comment>
<keyword evidence="5 14" id="KW-0808">Transferase</keyword>
<dbReference type="Gene3D" id="3.30.70.560">
    <property type="entry name" value="7,8-Dihydro-6-hydroxymethylpterin-pyrophosphokinase HPPK"/>
    <property type="match status" value="1"/>
</dbReference>
<protein>
    <recommendedName>
        <fullName evidence="4">2-amino-4-hydroxy-6-hydroxymethyldihydropteridine pyrophosphokinase</fullName>
        <ecNumber evidence="3">2.7.6.3</ecNumber>
    </recommendedName>
    <alternativeName>
        <fullName evidence="11">6-hydroxymethyl-7,8-dihydropterin pyrophosphokinase</fullName>
    </alternativeName>
    <alternativeName>
        <fullName evidence="12">7,8-dihydro-6-hydroxymethylpterin-pyrophosphokinase</fullName>
    </alternativeName>
</protein>
<feature type="domain" description="7,8-dihydro-6-hydroxymethylpterin-pyrophosphokinase" evidence="13">
    <location>
        <begin position="92"/>
        <end position="103"/>
    </location>
</feature>
<dbReference type="CDD" id="cd00483">
    <property type="entry name" value="HPPK"/>
    <property type="match status" value="1"/>
</dbReference>
<dbReference type="InterPro" id="IPR000550">
    <property type="entry name" value="Hppk"/>
</dbReference>
<evidence type="ECO:0000256" key="2">
    <source>
        <dbReference type="ARBA" id="ARBA00005810"/>
    </source>
</evidence>
<keyword evidence="8" id="KW-0067">ATP-binding</keyword>
<evidence type="ECO:0000256" key="3">
    <source>
        <dbReference type="ARBA" id="ARBA00013253"/>
    </source>
</evidence>
<evidence type="ECO:0000256" key="6">
    <source>
        <dbReference type="ARBA" id="ARBA00022741"/>
    </source>
</evidence>
<organism evidence="14 15">
    <name type="scientific">Breznakiella homolactica</name>
    <dbReference type="NCBI Taxonomy" id="2798577"/>
    <lineage>
        <taxon>Bacteria</taxon>
        <taxon>Pseudomonadati</taxon>
        <taxon>Spirochaetota</taxon>
        <taxon>Spirochaetia</taxon>
        <taxon>Spirochaetales</taxon>
        <taxon>Breznakiellaceae</taxon>
        <taxon>Breznakiella</taxon>
    </lineage>
</organism>
<dbReference type="GO" id="GO:0016301">
    <property type="term" value="F:kinase activity"/>
    <property type="evidence" value="ECO:0007669"/>
    <property type="project" value="UniProtKB-KW"/>
</dbReference>
<evidence type="ECO:0000256" key="8">
    <source>
        <dbReference type="ARBA" id="ARBA00022840"/>
    </source>
</evidence>
<dbReference type="GO" id="GO:0005524">
    <property type="term" value="F:ATP binding"/>
    <property type="evidence" value="ECO:0007669"/>
    <property type="project" value="UniProtKB-KW"/>
</dbReference>
<dbReference type="GO" id="GO:0046654">
    <property type="term" value="P:tetrahydrofolate biosynthetic process"/>
    <property type="evidence" value="ECO:0007669"/>
    <property type="project" value="UniProtKB-UniPathway"/>
</dbReference>
<dbReference type="GO" id="GO:0046656">
    <property type="term" value="P:folic acid biosynthetic process"/>
    <property type="evidence" value="ECO:0007669"/>
    <property type="project" value="UniProtKB-KW"/>
</dbReference>
<evidence type="ECO:0000256" key="5">
    <source>
        <dbReference type="ARBA" id="ARBA00022679"/>
    </source>
</evidence>
<proteinExistence type="inferred from homology"/>
<dbReference type="EC" id="2.7.6.3" evidence="3"/>
<dbReference type="Pfam" id="PF01288">
    <property type="entry name" value="HPPK"/>
    <property type="match status" value="1"/>
</dbReference>
<evidence type="ECO:0000256" key="1">
    <source>
        <dbReference type="ARBA" id="ARBA00005051"/>
    </source>
</evidence>
<dbReference type="InterPro" id="IPR035907">
    <property type="entry name" value="Hppk_sf"/>
</dbReference>
<keyword evidence="6" id="KW-0547">Nucleotide-binding</keyword>
<dbReference type="KEGG" id="bhc:JFL75_14665"/>
<dbReference type="NCBIfam" id="TIGR01498">
    <property type="entry name" value="folK"/>
    <property type="match status" value="1"/>
</dbReference>
<dbReference type="Proteomes" id="UP000595917">
    <property type="component" value="Chromosome"/>
</dbReference>
<evidence type="ECO:0000256" key="10">
    <source>
        <dbReference type="ARBA" id="ARBA00029409"/>
    </source>
</evidence>
<dbReference type="GO" id="GO:0003848">
    <property type="term" value="F:2-amino-4-hydroxy-6-hydroxymethyldihydropteridine diphosphokinase activity"/>
    <property type="evidence" value="ECO:0007669"/>
    <property type="project" value="UniProtKB-EC"/>
</dbReference>
<comment type="pathway">
    <text evidence="1">Cofactor biosynthesis; tetrahydrofolate biosynthesis; 2-amino-4-hydroxy-6-hydroxymethyl-7,8-dihydropteridine diphosphate from 7,8-dihydroneopterin triphosphate: step 4/4.</text>
</comment>
<keyword evidence="7" id="KW-0418">Kinase</keyword>
<dbReference type="UniPathway" id="UPA00077">
    <property type="reaction ID" value="UER00155"/>
</dbReference>
<evidence type="ECO:0000313" key="15">
    <source>
        <dbReference type="Proteomes" id="UP000595917"/>
    </source>
</evidence>
<dbReference type="AlphaFoldDB" id="A0A7T7XKX9"/>
<evidence type="ECO:0000256" key="9">
    <source>
        <dbReference type="ARBA" id="ARBA00022909"/>
    </source>
</evidence>
<name>A0A7T7XKX9_9SPIR</name>
<dbReference type="EMBL" id="CP067089">
    <property type="protein sequence ID" value="QQO08168.1"/>
    <property type="molecule type" value="Genomic_DNA"/>
</dbReference>
<dbReference type="SUPFAM" id="SSF55083">
    <property type="entry name" value="6-hydroxymethyl-7,8-dihydropterin pyrophosphokinase, HPPK"/>
    <property type="match status" value="1"/>
</dbReference>